<dbReference type="InterPro" id="IPR044016">
    <property type="entry name" value="Big_13"/>
</dbReference>
<accession>A0ABY1RI48</accession>
<dbReference type="EMBL" id="FXWJ01000006">
    <property type="protein sequence ID" value="SMQ75078.1"/>
    <property type="molecule type" value="Genomic_DNA"/>
</dbReference>
<feature type="compositionally biased region" description="Low complexity" evidence="1">
    <location>
        <begin position="471"/>
        <end position="480"/>
    </location>
</feature>
<name>A0ABY1RI48_9MICO</name>
<keyword evidence="2" id="KW-0812">Transmembrane</keyword>
<evidence type="ECO:0000256" key="1">
    <source>
        <dbReference type="SAM" id="MobiDB-lite"/>
    </source>
</evidence>
<feature type="signal peptide" evidence="3">
    <location>
        <begin position="1"/>
        <end position="31"/>
    </location>
</feature>
<protein>
    <recommendedName>
        <fullName evidence="4">Bacterial Ig-like domain-containing protein</fullName>
    </recommendedName>
</protein>
<proteinExistence type="predicted"/>
<dbReference type="InterPro" id="IPR013783">
    <property type="entry name" value="Ig-like_fold"/>
</dbReference>
<feature type="chain" id="PRO_5047389323" description="Bacterial Ig-like domain-containing protein" evidence="3">
    <location>
        <begin position="32"/>
        <end position="546"/>
    </location>
</feature>
<dbReference type="Proteomes" id="UP000194464">
    <property type="component" value="Unassembled WGS sequence"/>
</dbReference>
<feature type="transmembrane region" description="Helical" evidence="2">
    <location>
        <begin position="518"/>
        <end position="537"/>
    </location>
</feature>
<comment type="caution">
    <text evidence="5">The sequence shown here is derived from an EMBL/GenBank/DDBJ whole genome shotgun (WGS) entry which is preliminary data.</text>
</comment>
<evidence type="ECO:0000256" key="2">
    <source>
        <dbReference type="SAM" id="Phobius"/>
    </source>
</evidence>
<dbReference type="RefSeq" id="WP_086475150.1">
    <property type="nucleotide sequence ID" value="NZ_FXWJ01000006.1"/>
</dbReference>
<feature type="region of interest" description="Disordered" evidence="1">
    <location>
        <begin position="470"/>
        <end position="501"/>
    </location>
</feature>
<keyword evidence="2" id="KW-1133">Transmembrane helix</keyword>
<keyword evidence="6" id="KW-1185">Reference proteome</keyword>
<reference evidence="5 6" key="1">
    <citation type="submission" date="2017-04" db="EMBL/GenBank/DDBJ databases">
        <authorList>
            <person name="Varghese N."/>
            <person name="Submissions S."/>
        </authorList>
    </citation>
    <scope>NUCLEOTIDE SEQUENCE [LARGE SCALE GENOMIC DNA]</scope>
    <source>
        <strain evidence="5 6">VKM Ac-1784</strain>
    </source>
</reference>
<organism evidence="5 6">
    <name type="scientific">Plantibacter elymi</name>
    <name type="common">nom. nud.</name>
    <dbReference type="NCBI Taxonomy" id="199708"/>
    <lineage>
        <taxon>Bacteria</taxon>
        <taxon>Bacillati</taxon>
        <taxon>Actinomycetota</taxon>
        <taxon>Actinomycetes</taxon>
        <taxon>Micrococcales</taxon>
        <taxon>Microbacteriaceae</taxon>
        <taxon>Plantibacter</taxon>
    </lineage>
</organism>
<feature type="domain" description="Bacterial Ig-like" evidence="4">
    <location>
        <begin position="306"/>
        <end position="374"/>
    </location>
</feature>
<evidence type="ECO:0000313" key="6">
    <source>
        <dbReference type="Proteomes" id="UP000194464"/>
    </source>
</evidence>
<evidence type="ECO:0000259" key="4">
    <source>
        <dbReference type="Pfam" id="PF19077"/>
    </source>
</evidence>
<evidence type="ECO:0000313" key="5">
    <source>
        <dbReference type="EMBL" id="SMQ75078.1"/>
    </source>
</evidence>
<keyword evidence="2" id="KW-0472">Membrane</keyword>
<keyword evidence="3" id="KW-0732">Signal</keyword>
<gene>
    <name evidence="5" type="ORF">SAMN06295909_3571</name>
</gene>
<evidence type="ECO:0000256" key="3">
    <source>
        <dbReference type="SAM" id="SignalP"/>
    </source>
</evidence>
<dbReference type="Pfam" id="PF19077">
    <property type="entry name" value="Big_13"/>
    <property type="match status" value="1"/>
</dbReference>
<dbReference type="Gene3D" id="2.60.40.10">
    <property type="entry name" value="Immunoglobulins"/>
    <property type="match status" value="1"/>
</dbReference>
<sequence>MLLHPARAARRATAATALALMSVLASPAASALAESPRSAPVEPAGTVADATIADVLNARYADTARSCDGGEAAYFCNGVVVRTTSTVLPTPLQISRDGASFSYLRADLGIETLWPAASAGMILQPWADQESQMRLRCAFPSDAATNTRPDSCDRSTVEVEYGNPEGSSAPCLEQGIDSGVAWSRHFDSLEWKNGNCAFGADLDGFAASLEMRALLPVDDYLDALWNEVVVGAWTVESTPELPVEAFFFIEGKPGGLEAAEALQDEFAALGGRIVPIVGIDFDREAPFIPVPSSELSVTSPAAQVGEARPDFAGRATPGSSVVVLDADERTVCAAAATDRGRWSCTPDAAFAPGTHEVSVVETSTAGVVSVAHAFEYLVNAAPRIISPAAGERIVGERVVVTGEAEPSKLIEVREAGSFLCLTFSTPTGTFSCTVEAVGVGEKRWTATANAGVATSPATEFSFFVALEDETGPVTPEDPGTPVEPPVTPVDGGAGPVADTAGPAESDLARTGVGAGGTLWAAGLLLLAGLVLVTLRVGRSRPAGTRG</sequence>